<evidence type="ECO:0000313" key="1">
    <source>
        <dbReference type="EMBL" id="SES49306.1"/>
    </source>
</evidence>
<name>A0A1H9XT49_9MICO</name>
<organism evidence="1 2">
    <name type="scientific">Pedococcus cremeus</name>
    <dbReference type="NCBI Taxonomy" id="587636"/>
    <lineage>
        <taxon>Bacteria</taxon>
        <taxon>Bacillati</taxon>
        <taxon>Actinomycetota</taxon>
        <taxon>Actinomycetes</taxon>
        <taxon>Micrococcales</taxon>
        <taxon>Intrasporangiaceae</taxon>
        <taxon>Pedococcus</taxon>
    </lineage>
</organism>
<reference evidence="2" key="1">
    <citation type="submission" date="2016-10" db="EMBL/GenBank/DDBJ databases">
        <authorList>
            <person name="Varghese N."/>
            <person name="Submissions S."/>
        </authorList>
    </citation>
    <scope>NUCLEOTIDE SEQUENCE [LARGE SCALE GENOMIC DNA]</scope>
    <source>
        <strain evidence="2">CGMCC 1.6963</strain>
    </source>
</reference>
<dbReference type="EMBL" id="FOHB01000012">
    <property type="protein sequence ID" value="SES49306.1"/>
    <property type="molecule type" value="Genomic_DNA"/>
</dbReference>
<keyword evidence="2" id="KW-1185">Reference proteome</keyword>
<accession>A0A1H9XT49</accession>
<proteinExistence type="predicted"/>
<protein>
    <submittedName>
        <fullName evidence="1">Uncharacterized protein</fullName>
    </submittedName>
</protein>
<evidence type="ECO:0000313" key="2">
    <source>
        <dbReference type="Proteomes" id="UP000199019"/>
    </source>
</evidence>
<dbReference type="Proteomes" id="UP000199019">
    <property type="component" value="Unassembled WGS sequence"/>
</dbReference>
<gene>
    <name evidence="1" type="ORF">SAMN05216199_0324</name>
</gene>
<dbReference type="AlphaFoldDB" id="A0A1H9XT49"/>
<sequence length="43" mass="4843">MWTCDAVTAVPFRYGVERNLLPHPSFSWRQTSTESGEEVPACS</sequence>